<gene>
    <name evidence="1" type="ORF">G8759_17365</name>
</gene>
<protein>
    <submittedName>
        <fullName evidence="1">DUF1501 domain-containing protein</fullName>
    </submittedName>
</protein>
<proteinExistence type="predicted"/>
<dbReference type="InterPro" id="IPR017850">
    <property type="entry name" value="Alkaline_phosphatase_core_sf"/>
</dbReference>
<dbReference type="RefSeq" id="WP_167210115.1">
    <property type="nucleotide sequence ID" value="NZ_CP050063.1"/>
</dbReference>
<name>A0A6G9APE6_9BACT</name>
<keyword evidence="2" id="KW-1185">Reference proteome</keyword>
<dbReference type="PANTHER" id="PTHR43737">
    <property type="entry name" value="BLL7424 PROTEIN"/>
    <property type="match status" value="1"/>
</dbReference>
<dbReference type="Gene3D" id="3.40.720.10">
    <property type="entry name" value="Alkaline Phosphatase, subunit A"/>
    <property type="match status" value="1"/>
</dbReference>
<dbReference type="SUPFAM" id="SSF53649">
    <property type="entry name" value="Alkaline phosphatase-like"/>
    <property type="match status" value="1"/>
</dbReference>
<reference evidence="1 2" key="1">
    <citation type="submission" date="2020-03" db="EMBL/GenBank/DDBJ databases">
        <authorList>
            <person name="Kim M.K."/>
        </authorList>
    </citation>
    <scope>NUCLEOTIDE SEQUENCE [LARGE SCALE GENOMIC DNA]</scope>
    <source>
        <strain evidence="1 2">BT328</strain>
    </source>
</reference>
<dbReference type="AlphaFoldDB" id="A0A6G9APE6"/>
<dbReference type="PANTHER" id="PTHR43737:SF1">
    <property type="entry name" value="DUF1501 DOMAIN-CONTAINING PROTEIN"/>
    <property type="match status" value="1"/>
</dbReference>
<dbReference type="KEGG" id="spib:G8759_17365"/>
<sequence>MNKKLAQQLADTVNRRSFLTKVSLGLGSLALGSLLPRNLFSTPSPEQLPLVPHRAPKAKRIVYLCQSGGPSQLELFDYKPFLQKMHGKDLPDSVRKGQRLTGMSAQQSSLPLVSSPYQFAQHGKSGAWVSELMPFTSKVADELCFIKSMYTEQINHDPALTFFQTGNQLAGRPSIGAWISYGLGSANENLPAFIVLVSKNAPQDQPLYARLWGNGFLPSKHQGVQFRSGSDPVLYLNNPNGYTTADRRNMLDALKDLNQVQEELYGDPEVANHIAQYEMAFRMQTSVPDVNDLSDEPDWVFDLYGPEARNPGTFAANCLMARRLLERDVKFVQLYHQGWDLHSNLPKGLVRQCKATDQPSAALVQDLKQRGLLDDTVVVWGGEFGRTNYSQGKLTKDNYGRDHHPRCFTMWMAGGGIKPGITYGETDEFGYNIAHNPVHVHDFQATLLHLMGIDHEKLTFEFQGRRFRLTDVEGKLVKGIMA</sequence>
<dbReference type="Proteomes" id="UP000501802">
    <property type="component" value="Chromosome"/>
</dbReference>
<evidence type="ECO:0000313" key="2">
    <source>
        <dbReference type="Proteomes" id="UP000501802"/>
    </source>
</evidence>
<dbReference type="EMBL" id="CP050063">
    <property type="protein sequence ID" value="QIP14258.1"/>
    <property type="molecule type" value="Genomic_DNA"/>
</dbReference>
<dbReference type="InterPro" id="IPR010869">
    <property type="entry name" value="DUF1501"/>
</dbReference>
<dbReference type="Pfam" id="PF07394">
    <property type="entry name" value="DUF1501"/>
    <property type="match status" value="1"/>
</dbReference>
<organism evidence="1 2">
    <name type="scientific">Spirosoma aureum</name>
    <dbReference type="NCBI Taxonomy" id="2692134"/>
    <lineage>
        <taxon>Bacteria</taxon>
        <taxon>Pseudomonadati</taxon>
        <taxon>Bacteroidota</taxon>
        <taxon>Cytophagia</taxon>
        <taxon>Cytophagales</taxon>
        <taxon>Cytophagaceae</taxon>
        <taxon>Spirosoma</taxon>
    </lineage>
</organism>
<evidence type="ECO:0000313" key="1">
    <source>
        <dbReference type="EMBL" id="QIP14258.1"/>
    </source>
</evidence>
<accession>A0A6G9APE6</accession>